<comment type="caution">
    <text evidence="1">The sequence shown here is derived from an EMBL/GenBank/DDBJ whole genome shotgun (WGS) entry which is preliminary data.</text>
</comment>
<dbReference type="RefSeq" id="WP_033522895.1">
    <property type="nucleotide sequence ID" value="NZ_CAMGZS010000009.1"/>
</dbReference>
<dbReference type="AlphaFoldDB" id="A0A087BII7"/>
<proteinExistence type="predicted"/>
<evidence type="ECO:0008006" key="3">
    <source>
        <dbReference type="Google" id="ProtNLM"/>
    </source>
</evidence>
<protein>
    <recommendedName>
        <fullName evidence="3">XRE family transcriptional regulator</fullName>
    </recommendedName>
</protein>
<sequence length="102" mass="11354">METTIELSRWTGMEPEIREFLSKPQPRQMSFYFNTTDKLARVIKDEMGYQGLNESELANKAGVEGGVIESLITEGKADVANTFKVLNTLGIKVLALPAGYVR</sequence>
<accession>A0A087BII7</accession>
<reference evidence="1 2" key="1">
    <citation type="submission" date="2014-03" db="EMBL/GenBank/DDBJ databases">
        <title>Genomics of Bifidobacteria.</title>
        <authorList>
            <person name="Ventura M."/>
            <person name="Milani C."/>
            <person name="Lugli G.A."/>
        </authorList>
    </citation>
    <scope>NUCLEOTIDE SEQUENCE [LARGE SCALE GENOMIC DNA]</scope>
    <source>
        <strain evidence="1 2">LMG 11341</strain>
    </source>
</reference>
<keyword evidence="2" id="KW-1185">Reference proteome</keyword>
<dbReference type="EMBL" id="JGZC01000005">
    <property type="protein sequence ID" value="KFI70837.1"/>
    <property type="molecule type" value="Genomic_DNA"/>
</dbReference>
<evidence type="ECO:0000313" key="1">
    <source>
        <dbReference type="EMBL" id="KFI70837.1"/>
    </source>
</evidence>
<gene>
    <name evidence="1" type="ORF">BMERY_0274</name>
</gene>
<organism evidence="1 2">
    <name type="scientific">Bifidobacterium merycicum</name>
    <dbReference type="NCBI Taxonomy" id="78345"/>
    <lineage>
        <taxon>Bacteria</taxon>
        <taxon>Bacillati</taxon>
        <taxon>Actinomycetota</taxon>
        <taxon>Actinomycetes</taxon>
        <taxon>Bifidobacteriales</taxon>
        <taxon>Bifidobacteriaceae</taxon>
        <taxon>Bifidobacterium</taxon>
    </lineage>
</organism>
<dbReference type="Proteomes" id="UP000029060">
    <property type="component" value="Unassembled WGS sequence"/>
</dbReference>
<evidence type="ECO:0000313" key="2">
    <source>
        <dbReference type="Proteomes" id="UP000029060"/>
    </source>
</evidence>
<name>A0A087BII7_9BIFI</name>